<keyword evidence="7" id="KW-1185">Reference proteome</keyword>
<dbReference type="InterPro" id="IPR036896">
    <property type="entry name" value="Avidin-like_sf"/>
</dbReference>
<evidence type="ECO:0000256" key="1">
    <source>
        <dbReference type="ARBA" id="ARBA00004613"/>
    </source>
</evidence>
<evidence type="ECO:0000313" key="6">
    <source>
        <dbReference type="EMBL" id="KAF7311800.1"/>
    </source>
</evidence>
<comment type="caution">
    <text evidence="6">The sequence shown here is derived from an EMBL/GenBank/DDBJ whole genome shotgun (WGS) entry which is preliminary data.</text>
</comment>
<evidence type="ECO:0000313" key="7">
    <source>
        <dbReference type="Proteomes" id="UP000636479"/>
    </source>
</evidence>
<dbReference type="Proteomes" id="UP000636479">
    <property type="component" value="Unassembled WGS sequence"/>
</dbReference>
<dbReference type="GO" id="GO:0016757">
    <property type="term" value="F:glycosyltransferase activity"/>
    <property type="evidence" value="ECO:0007669"/>
    <property type="project" value="UniProtKB-KW"/>
</dbReference>
<dbReference type="OrthoDB" id="2821340at2759"/>
<dbReference type="PANTHER" id="PTHR34399">
    <property type="entry name" value="AVIDIN-RELATED"/>
    <property type="match status" value="1"/>
</dbReference>
<reference evidence="6" key="1">
    <citation type="submission" date="2020-05" db="EMBL/GenBank/DDBJ databases">
        <title>Mycena genomes resolve the evolution of fungal bioluminescence.</title>
        <authorList>
            <person name="Tsai I.J."/>
        </authorList>
    </citation>
    <scope>NUCLEOTIDE SEQUENCE</scope>
    <source>
        <strain evidence="6">171206Taipei</strain>
    </source>
</reference>
<dbReference type="PROSITE" id="PS51326">
    <property type="entry name" value="AVIDIN_2"/>
    <property type="match status" value="2"/>
</dbReference>
<evidence type="ECO:0000256" key="3">
    <source>
        <dbReference type="ARBA" id="ARBA00022525"/>
    </source>
</evidence>
<dbReference type="SUPFAM" id="SSF50876">
    <property type="entry name" value="Avidin/streptavidin"/>
    <property type="match status" value="2"/>
</dbReference>
<dbReference type="Pfam" id="PF01382">
    <property type="entry name" value="Avidin"/>
    <property type="match status" value="1"/>
</dbReference>
<organism evidence="6 7">
    <name type="scientific">Mycena indigotica</name>
    <dbReference type="NCBI Taxonomy" id="2126181"/>
    <lineage>
        <taxon>Eukaryota</taxon>
        <taxon>Fungi</taxon>
        <taxon>Dikarya</taxon>
        <taxon>Basidiomycota</taxon>
        <taxon>Agaricomycotina</taxon>
        <taxon>Agaricomycetes</taxon>
        <taxon>Agaricomycetidae</taxon>
        <taxon>Agaricales</taxon>
        <taxon>Marasmiineae</taxon>
        <taxon>Mycenaceae</taxon>
        <taxon>Mycena</taxon>
    </lineage>
</organism>
<keyword evidence="3" id="KW-0964">Secreted</keyword>
<evidence type="ECO:0000256" key="5">
    <source>
        <dbReference type="ARBA" id="ARBA00023267"/>
    </source>
</evidence>
<dbReference type="InterPro" id="IPR005468">
    <property type="entry name" value="Avidin/str"/>
</dbReference>
<dbReference type="GeneID" id="59341329"/>
<keyword evidence="4" id="KW-0732">Signal</keyword>
<protein>
    <submittedName>
        <fullName evidence="6">Sialyltransferase-tamavidin 2 fusion protein</fullName>
    </submittedName>
</protein>
<proteinExistence type="inferred from homology"/>
<sequence length="327" mass="34094">MAEQLQRGHNTLPGIWTAVAPSSMGGVDYKLHVNLINDLIVGYMVGAAPNTSHTISLPLKGAIDPKPRPDAGPHGGYALGWTVAGRAEPALVFSTTAFNAQYFPGGGRGEDDRIVGQWVVAASTAPANAWESPNVGSVVFQRARPGVAELETETEPLPVGPPAGASPGLEDTRLEGTWYNELGSHMTLSLGPNDTLGGVYNSKVGDVFAEYPLWGGFYRYSPAGAGVALGWAVAWENAEHGDTHSASTWAGQAFFGARPEDDLITTRWLLGVSTAPEKIWAATMLGGDVFTRRAPTAAVAAAASAGAAGSHPSIEQIIKKGKAVAQL</sequence>
<dbReference type="EMBL" id="JACAZF010000002">
    <property type="protein sequence ID" value="KAF7311800.1"/>
    <property type="molecule type" value="Genomic_DNA"/>
</dbReference>
<dbReference type="Gene3D" id="2.40.128.30">
    <property type="entry name" value="Avidin-like"/>
    <property type="match status" value="2"/>
</dbReference>
<dbReference type="GO" id="GO:0009374">
    <property type="term" value="F:biotin binding"/>
    <property type="evidence" value="ECO:0007669"/>
    <property type="project" value="InterPro"/>
</dbReference>
<dbReference type="InterPro" id="IPR005469">
    <property type="entry name" value="Avidin"/>
</dbReference>
<dbReference type="AlphaFoldDB" id="A0A8H6T9G3"/>
<dbReference type="RefSeq" id="XP_037223908.1">
    <property type="nucleotide sequence ID" value="XM_037358813.1"/>
</dbReference>
<gene>
    <name evidence="6" type="ORF">MIND_00190500</name>
</gene>
<evidence type="ECO:0000256" key="2">
    <source>
        <dbReference type="ARBA" id="ARBA00006297"/>
    </source>
</evidence>
<dbReference type="PRINTS" id="PR00709">
    <property type="entry name" value="AVIDIN"/>
</dbReference>
<keyword evidence="6" id="KW-0808">Transferase</keyword>
<name>A0A8H6T9G3_9AGAR</name>
<dbReference type="GO" id="GO:0005576">
    <property type="term" value="C:extracellular region"/>
    <property type="evidence" value="ECO:0007669"/>
    <property type="project" value="UniProtKB-SubCell"/>
</dbReference>
<accession>A0A8H6T9G3</accession>
<dbReference type="InterPro" id="IPR051764">
    <property type="entry name" value="Avidin/Streptavidin-rel"/>
</dbReference>
<evidence type="ECO:0000256" key="4">
    <source>
        <dbReference type="ARBA" id="ARBA00022729"/>
    </source>
</evidence>
<keyword evidence="5" id="KW-0092">Biotin</keyword>
<keyword evidence="6" id="KW-0328">Glycosyltransferase</keyword>
<comment type="subcellular location">
    <subcellularLocation>
        <location evidence="1">Secreted</location>
    </subcellularLocation>
</comment>
<comment type="similarity">
    <text evidence="2">Belongs to the avidin/streptavidin family.</text>
</comment>